<name>A0A3D9SZH3_9ACTN</name>
<dbReference type="Pfam" id="PF17784">
    <property type="entry name" value="Sulfotransfer_4"/>
    <property type="match status" value="1"/>
</dbReference>
<dbReference type="InterPro" id="IPR040632">
    <property type="entry name" value="Sulfotransfer_4"/>
</dbReference>
<reference evidence="1 2" key="1">
    <citation type="submission" date="2018-08" db="EMBL/GenBank/DDBJ databases">
        <title>Sequencing the genomes of 1000 actinobacteria strains.</title>
        <authorList>
            <person name="Klenk H.-P."/>
        </authorList>
    </citation>
    <scope>NUCLEOTIDE SEQUENCE [LARGE SCALE GENOMIC DNA]</scope>
    <source>
        <strain evidence="1 2">DSM 43927</strain>
    </source>
</reference>
<gene>
    <name evidence="1" type="ORF">DFJ69_3454</name>
</gene>
<keyword evidence="2" id="KW-1185">Reference proteome</keyword>
<accession>A0A3D9SZH3</accession>
<organism evidence="1 2">
    <name type="scientific">Thermomonospora umbrina</name>
    <dbReference type="NCBI Taxonomy" id="111806"/>
    <lineage>
        <taxon>Bacteria</taxon>
        <taxon>Bacillati</taxon>
        <taxon>Actinomycetota</taxon>
        <taxon>Actinomycetes</taxon>
        <taxon>Streptosporangiales</taxon>
        <taxon>Thermomonosporaceae</taxon>
        <taxon>Thermomonospora</taxon>
    </lineage>
</organism>
<dbReference type="EMBL" id="QTTT01000001">
    <property type="protein sequence ID" value="REE97974.1"/>
    <property type="molecule type" value="Genomic_DNA"/>
</dbReference>
<dbReference type="AlphaFoldDB" id="A0A3D9SZH3"/>
<evidence type="ECO:0000313" key="1">
    <source>
        <dbReference type="EMBL" id="REE97974.1"/>
    </source>
</evidence>
<dbReference type="Gene3D" id="3.40.50.300">
    <property type="entry name" value="P-loop containing nucleotide triphosphate hydrolases"/>
    <property type="match status" value="1"/>
</dbReference>
<dbReference type="InterPro" id="IPR027417">
    <property type="entry name" value="P-loop_NTPase"/>
</dbReference>
<proteinExistence type="predicted"/>
<dbReference type="OrthoDB" id="285690at2"/>
<dbReference type="Proteomes" id="UP000256661">
    <property type="component" value="Unassembled WGS sequence"/>
</dbReference>
<evidence type="ECO:0000313" key="2">
    <source>
        <dbReference type="Proteomes" id="UP000256661"/>
    </source>
</evidence>
<dbReference type="SUPFAM" id="SSF52540">
    <property type="entry name" value="P-loop containing nucleoside triphosphate hydrolases"/>
    <property type="match status" value="1"/>
</dbReference>
<comment type="caution">
    <text evidence="1">The sequence shown here is derived from an EMBL/GenBank/DDBJ whole genome shotgun (WGS) entry which is preliminary data.</text>
</comment>
<protein>
    <recommendedName>
        <fullName evidence="3">Sulfotransferase family protein</fullName>
    </recommendedName>
</protein>
<evidence type="ECO:0008006" key="3">
    <source>
        <dbReference type="Google" id="ProtNLM"/>
    </source>
</evidence>
<dbReference type="RefSeq" id="WP_116023487.1">
    <property type="nucleotide sequence ID" value="NZ_QTTT01000001.1"/>
</dbReference>
<dbReference type="PANTHER" id="PTHR36978">
    <property type="entry name" value="P-LOOP CONTAINING NUCLEOTIDE TRIPHOSPHATE HYDROLASE"/>
    <property type="match status" value="1"/>
</dbReference>
<dbReference type="PANTHER" id="PTHR36978:SF4">
    <property type="entry name" value="P-LOOP CONTAINING NUCLEOSIDE TRIPHOSPHATE HYDROLASE PROTEIN"/>
    <property type="match status" value="1"/>
</dbReference>
<sequence length="233" mass="26205">MLHVIGAGFPRTGTSSTKAALERLGFGPCHHMFELMSHPEQVERWLSILEPGPNDWDRILQGYRSSVDWPSAFFWRELADAYPDAKVVLTIRDPERWYASMRDTIFKANVAPLPEGEHPHLSTMRAIRPTLLNMIWLKTYGTGTGTVPTKEQAITAFERHIVEVRETLPADRLLVFEAREGWGPLCDFLGVPVPDDPFPHLNDGDAMRVLLTDMAEGRPVTTPFDASAQEARG</sequence>